<evidence type="ECO:0000313" key="8">
    <source>
        <dbReference type="EMBL" id="ELP87974.1"/>
    </source>
</evidence>
<dbReference type="GeneID" id="14886990"/>
<proteinExistence type="predicted"/>
<dbReference type="EC" id="3.4.19.12" evidence="2"/>
<dbReference type="InterPro" id="IPR028889">
    <property type="entry name" value="USP"/>
</dbReference>
<dbReference type="InterPro" id="IPR018200">
    <property type="entry name" value="USP_CS"/>
</dbReference>
<dbReference type="GO" id="GO:0005829">
    <property type="term" value="C:cytosol"/>
    <property type="evidence" value="ECO:0007669"/>
    <property type="project" value="TreeGrafter"/>
</dbReference>
<comment type="catalytic activity">
    <reaction evidence="1">
        <text>Thiol-dependent hydrolysis of ester, thioester, amide, peptide and isopeptide bonds formed by the C-terminal Gly of ubiquitin (a 76-residue protein attached to proteins as an intracellular targeting signal).</text>
        <dbReference type="EC" id="3.4.19.12"/>
    </reaction>
</comment>
<gene>
    <name evidence="8" type="ORF">EIN_418530</name>
</gene>
<dbReference type="SUPFAM" id="SSF54001">
    <property type="entry name" value="Cysteine proteinases"/>
    <property type="match status" value="1"/>
</dbReference>
<keyword evidence="9" id="KW-1185">Reference proteome</keyword>
<dbReference type="PROSITE" id="PS00973">
    <property type="entry name" value="USP_2"/>
    <property type="match status" value="1"/>
</dbReference>
<dbReference type="Gene3D" id="3.90.70.10">
    <property type="entry name" value="Cysteine proteinases"/>
    <property type="match status" value="1"/>
</dbReference>
<evidence type="ECO:0000256" key="6">
    <source>
        <dbReference type="ARBA" id="ARBA00022807"/>
    </source>
</evidence>
<dbReference type="InterPro" id="IPR001394">
    <property type="entry name" value="Peptidase_C19_UCH"/>
</dbReference>
<feature type="domain" description="USP" evidence="7">
    <location>
        <begin position="70"/>
        <end position="354"/>
    </location>
</feature>
<dbReference type="AlphaFoldDB" id="A0A0A1U1S5"/>
<evidence type="ECO:0000256" key="4">
    <source>
        <dbReference type="ARBA" id="ARBA00022786"/>
    </source>
</evidence>
<reference evidence="8 9" key="1">
    <citation type="submission" date="2012-10" db="EMBL/GenBank/DDBJ databases">
        <authorList>
            <person name="Zafar N."/>
            <person name="Inman J."/>
            <person name="Hall N."/>
            <person name="Lorenzi H."/>
            <person name="Caler E."/>
        </authorList>
    </citation>
    <scope>NUCLEOTIDE SEQUENCE [LARGE SCALE GENOMIC DNA]</scope>
    <source>
        <strain evidence="8 9">IP1</strain>
    </source>
</reference>
<dbReference type="KEGG" id="eiv:EIN_418530"/>
<dbReference type="GO" id="GO:0004843">
    <property type="term" value="F:cysteine-type deubiquitinase activity"/>
    <property type="evidence" value="ECO:0007669"/>
    <property type="project" value="UniProtKB-EC"/>
</dbReference>
<dbReference type="PANTHER" id="PTHR24006:SF687">
    <property type="entry name" value="UBIQUITIN CARBOXYL-TERMINAL HYDROLASE 10"/>
    <property type="match status" value="1"/>
</dbReference>
<keyword evidence="4" id="KW-0833">Ubl conjugation pathway</keyword>
<evidence type="ECO:0000259" key="7">
    <source>
        <dbReference type="PROSITE" id="PS50235"/>
    </source>
</evidence>
<accession>A0A0A1U1S5</accession>
<sequence length="600" mass="68800">MGESAASMDIDDQIQLQLNEFLPRRLHFVLTETLNPLARTSVLIDNKIDVSHDEVFALMKWPKLERNVGKGYFNAHSNCYMISVLQALTHTTPLYNYIAQSKVIPSLEDPFWTALASLFSKAFVGKQNTILKPIAFEKNLKILSKSLERYEQEDATEFYVLLLDHLHEAAIGKGKNKISIISSIFHTTLTSRITCYNCLGISDSNEQFSFLPVEVTKDKTLESGLDVFFKKDVLDGYTCDKCKTSSKASKRYFVKELPWVLAIQIKRFGWDERKINGFVKFPSELNMSKYGKDGLFDLYGVIVHLGRTKHGGHYICYIKGPNSGWFQCDDDTVTSVPIKTVLKSEGYMLFYKRSNETVLKSDTNKVEKQKDDIDALSALMKMANDKETSVKQQNATKQEQVTINEMEEIQERHTTRVHTLIVQLKPILSKVEPIKRKPESIAPPLEKKRGNESLDTNAIEKISNSTYDGFTIKKKSLPKEEKQEKSEKNTKKVVKRKKHIDAFDLKTIPVGLQFNERVDAWDDDTNTQRKELRGVVGDVDKEIQSRVTKLDQYDIDLDKPKQRKLRKNMKNAFRVSKGVNAFQKVAEQKKKSAKKHKKDF</sequence>
<dbReference type="VEuPathDB" id="AmoebaDB:EIN_418530"/>
<dbReference type="OrthoDB" id="420187at2759"/>
<dbReference type="PROSITE" id="PS50235">
    <property type="entry name" value="USP_3"/>
    <property type="match status" value="1"/>
</dbReference>
<dbReference type="GO" id="GO:0006508">
    <property type="term" value="P:proteolysis"/>
    <property type="evidence" value="ECO:0007669"/>
    <property type="project" value="UniProtKB-KW"/>
</dbReference>
<dbReference type="RefSeq" id="XP_004254745.1">
    <property type="nucleotide sequence ID" value="XM_004254697.1"/>
</dbReference>
<evidence type="ECO:0000256" key="2">
    <source>
        <dbReference type="ARBA" id="ARBA00012759"/>
    </source>
</evidence>
<dbReference type="Pfam" id="PF00443">
    <property type="entry name" value="UCH"/>
    <property type="match status" value="1"/>
</dbReference>
<keyword evidence="3" id="KW-0645">Protease</keyword>
<dbReference type="Proteomes" id="UP000014680">
    <property type="component" value="Unassembled WGS sequence"/>
</dbReference>
<dbReference type="GO" id="GO:0016579">
    <property type="term" value="P:protein deubiquitination"/>
    <property type="evidence" value="ECO:0007669"/>
    <property type="project" value="InterPro"/>
</dbReference>
<dbReference type="GO" id="GO:0005634">
    <property type="term" value="C:nucleus"/>
    <property type="evidence" value="ECO:0007669"/>
    <property type="project" value="TreeGrafter"/>
</dbReference>
<keyword evidence="5" id="KW-0378">Hydrolase</keyword>
<keyword evidence="6" id="KW-0788">Thiol protease</keyword>
<name>A0A0A1U1S5_ENTIV</name>
<dbReference type="EMBL" id="KB206772">
    <property type="protein sequence ID" value="ELP87974.1"/>
    <property type="molecule type" value="Genomic_DNA"/>
</dbReference>
<dbReference type="InterPro" id="IPR050164">
    <property type="entry name" value="Peptidase_C19"/>
</dbReference>
<organism evidence="8 9">
    <name type="scientific">Entamoeba invadens IP1</name>
    <dbReference type="NCBI Taxonomy" id="370355"/>
    <lineage>
        <taxon>Eukaryota</taxon>
        <taxon>Amoebozoa</taxon>
        <taxon>Evosea</taxon>
        <taxon>Archamoebae</taxon>
        <taxon>Mastigamoebida</taxon>
        <taxon>Entamoebidae</taxon>
        <taxon>Entamoeba</taxon>
    </lineage>
</organism>
<dbReference type="InterPro" id="IPR038765">
    <property type="entry name" value="Papain-like_cys_pep_sf"/>
</dbReference>
<evidence type="ECO:0000313" key="9">
    <source>
        <dbReference type="Proteomes" id="UP000014680"/>
    </source>
</evidence>
<evidence type="ECO:0000256" key="5">
    <source>
        <dbReference type="ARBA" id="ARBA00022801"/>
    </source>
</evidence>
<evidence type="ECO:0000256" key="1">
    <source>
        <dbReference type="ARBA" id="ARBA00000707"/>
    </source>
</evidence>
<dbReference type="PANTHER" id="PTHR24006">
    <property type="entry name" value="UBIQUITIN CARBOXYL-TERMINAL HYDROLASE"/>
    <property type="match status" value="1"/>
</dbReference>
<dbReference type="OMA" id="DYCFVCA"/>
<evidence type="ECO:0000256" key="3">
    <source>
        <dbReference type="ARBA" id="ARBA00022670"/>
    </source>
</evidence>
<protein>
    <recommendedName>
        <fullName evidence="2">ubiquitinyl hydrolase 1</fullName>
        <ecNumber evidence="2">3.4.19.12</ecNumber>
    </recommendedName>
</protein>